<dbReference type="PANTHER" id="PTHR30069">
    <property type="entry name" value="TONB-DEPENDENT OUTER MEMBRANE RECEPTOR"/>
    <property type="match status" value="1"/>
</dbReference>
<evidence type="ECO:0000256" key="2">
    <source>
        <dbReference type="SAM" id="SignalP"/>
    </source>
</evidence>
<evidence type="ECO:0000313" key="6">
    <source>
        <dbReference type="Proteomes" id="UP001155901"/>
    </source>
</evidence>
<feature type="region of interest" description="Disordered" evidence="1">
    <location>
        <begin position="163"/>
        <end position="182"/>
    </location>
</feature>
<protein>
    <submittedName>
        <fullName evidence="4">TonB-dependent receptor</fullName>
    </submittedName>
</protein>
<dbReference type="GO" id="GO:0044718">
    <property type="term" value="P:siderophore transmembrane transport"/>
    <property type="evidence" value="ECO:0007669"/>
    <property type="project" value="TreeGrafter"/>
</dbReference>
<evidence type="ECO:0000313" key="4">
    <source>
        <dbReference type="EMBL" id="MBV6322245.1"/>
    </source>
</evidence>
<dbReference type="RefSeq" id="WP_217943019.1">
    <property type="nucleotide sequence ID" value="NZ_JAHTGR010000007.1"/>
</dbReference>
<keyword evidence="2" id="KW-0732">Signal</keyword>
<dbReference type="EMBL" id="JAHTGR010000007">
    <property type="protein sequence ID" value="MBV6322245.1"/>
    <property type="molecule type" value="Genomic_DNA"/>
</dbReference>
<dbReference type="GO" id="GO:0009279">
    <property type="term" value="C:cell outer membrane"/>
    <property type="evidence" value="ECO:0007669"/>
    <property type="project" value="TreeGrafter"/>
</dbReference>
<gene>
    <name evidence="4" type="ORF">KVP70_14955</name>
    <name evidence="5" type="ORF">L1274_005141</name>
</gene>
<feature type="domain" description="TonB-dependent transporter Oar-like beta-barrel" evidence="3">
    <location>
        <begin position="246"/>
        <end position="318"/>
    </location>
</feature>
<dbReference type="EMBL" id="JALJZU010000011">
    <property type="protein sequence ID" value="MCP2011392.1"/>
    <property type="molecule type" value="Genomic_DNA"/>
</dbReference>
<evidence type="ECO:0000259" key="3">
    <source>
        <dbReference type="Pfam" id="PF25183"/>
    </source>
</evidence>
<feature type="compositionally biased region" description="Basic and acidic residues" evidence="1">
    <location>
        <begin position="163"/>
        <end position="178"/>
    </location>
</feature>
<organism evidence="4 6">
    <name type="scientific">Duganella violaceipulchra</name>
    <dbReference type="NCBI Taxonomy" id="2849652"/>
    <lineage>
        <taxon>Bacteria</taxon>
        <taxon>Pseudomonadati</taxon>
        <taxon>Pseudomonadota</taxon>
        <taxon>Betaproteobacteria</taxon>
        <taxon>Burkholderiales</taxon>
        <taxon>Oxalobacteraceae</taxon>
        <taxon>Telluria group</taxon>
        <taxon>Duganella</taxon>
    </lineage>
</organism>
<evidence type="ECO:0000256" key="1">
    <source>
        <dbReference type="SAM" id="MobiDB-lite"/>
    </source>
</evidence>
<feature type="chain" id="PRO_5041435566" evidence="2">
    <location>
        <begin position="28"/>
        <end position="1141"/>
    </location>
</feature>
<keyword evidence="4" id="KW-0675">Receptor</keyword>
<name>A0AA41H7Y9_9BURK</name>
<dbReference type="AlphaFoldDB" id="A0AA41H7Y9"/>
<dbReference type="Proteomes" id="UP001155901">
    <property type="component" value="Unassembled WGS sequence"/>
</dbReference>
<comment type="caution">
    <text evidence="4">The sequence shown here is derived from an EMBL/GenBank/DDBJ whole genome shotgun (WGS) entry which is preliminary data.</text>
</comment>
<proteinExistence type="predicted"/>
<dbReference type="GO" id="GO:0015344">
    <property type="term" value="F:siderophore uptake transmembrane transporter activity"/>
    <property type="evidence" value="ECO:0007669"/>
    <property type="project" value="TreeGrafter"/>
</dbReference>
<dbReference type="Proteomes" id="UP001162889">
    <property type="component" value="Unassembled WGS sequence"/>
</dbReference>
<dbReference type="InterPro" id="IPR057601">
    <property type="entry name" value="Oar-like_b-barrel"/>
</dbReference>
<feature type="domain" description="TonB-dependent transporter Oar-like beta-barrel" evidence="3">
    <location>
        <begin position="342"/>
        <end position="1074"/>
    </location>
</feature>
<reference evidence="4" key="1">
    <citation type="submission" date="2021-07" db="EMBL/GenBank/DDBJ databases">
        <title>Characterization of violacein-producing bacteria and related species.</title>
        <authorList>
            <person name="Wilson H.S."/>
            <person name="De Leon M.E."/>
        </authorList>
    </citation>
    <scope>NUCLEOTIDE SEQUENCE</scope>
    <source>
        <strain evidence="4">HSC-15S17</strain>
    </source>
</reference>
<sequence>MINHKRLKLTQIALSLSIALAAAPAFAQNTTSAIGGRISVADGKPAAGATVSIVHVESGTVSSVVTDAEGRYVQRGLRTGGPYTITITKDGIVEKREGVYIQLAETASVDATLGAQMQTVTIAGTAGGRSDKFSKTTMGAGTSITATELAIQGSINRNLQDYARSDPRVSQTDKERGEMSVAGQNSRYNSLTIDGVAVNDTFGLESNGSPTAKQPISIEAIQSVQVNVANYDVTQKGYTGGNINAVTKSGTNTVKGSVYYVFRNDRLVGDRYNNATDTYFAPAPFKETTKGATVGGPLIKDKLFIFAAYEKLESTRTAPAFGPIGSPATNVGIAPSTIASATAIAKNTYGFDTGDFSQATGSQLTVDDSLVKVDWNINDNHRAMFRYSKTKQAEPQFTGMSATGLSLNSEWFSQGKTIETLVGQWTADWTPNFSTEFKVSSRDYDSIPKLNSQLPLIGLSITGPTPDGTPANVPTTSRTLNFGTDNSRQRNILGTKTKDAYLGANWSLGDHEVKFGGDYTKNDVYNAFLQNVWGNYTFSCQNNWTYAFLGGKSLDCGKANAGQIEQAVLENFKTGRPSSYTTQVALDGHTLDQAVSQFSMKDYGAFVQDTWTVNPRLTVSYGVRMDATRVSDRPARNDAVAAPMVAGNPVTGARQTGGFGLDNTNTFDGQNVWQPRVGFNYTFDSPRQMQVRGGMGLFQGAAATVWLSNPFSNPGVLTRSVGCGTSSFGACPTTGGTFSTDINKQPVNFSGAAPAAAVDVLAPGLKQPSVWKSNIAFDTELPWYGLVMGVEYLRTTAKDAIYYRNENLGAATKIGTDGRELYYTSQGYNAACWSATGTAVTTGGTCTGNRAKALSNASYTNVLVATGTGKGGSSLATLSLSRPMTNGLSWSVAYTYTDAKEVSGLTSSTSSSNYSGRSVFNPNEDVNANSSYLVKDRINALINFQKRFFGSYKTTVGMFYEGRAGKPYSWTINNDLNGDGLAGNDLMFIPSAPGSGQVVFSGDTATNHANEDKFWSVVNSNKILKQAAGGVVGRNTDFSPWTNTFDVRLSQEIPGLFKNNKASFTLDIFNFGNLLNKKWGRINEVGFQPSGAQARSFVDYVGLDASGKYVYKVRDAVETLDVRQVKGESQWAIQATVKYEF</sequence>
<dbReference type="InterPro" id="IPR039426">
    <property type="entry name" value="TonB-dep_rcpt-like"/>
</dbReference>
<dbReference type="Pfam" id="PF13620">
    <property type="entry name" value="CarboxypepD_reg"/>
    <property type="match status" value="1"/>
</dbReference>
<reference evidence="5" key="2">
    <citation type="submission" date="2022-03" db="EMBL/GenBank/DDBJ databases">
        <title>Genome Encyclopedia of Bacteria and Archaea VI: Functional Genomics of Type Strains.</title>
        <authorList>
            <person name="Whitman W."/>
        </authorList>
    </citation>
    <scope>NUCLEOTIDE SEQUENCE</scope>
    <source>
        <strain evidence="5">HSC-15S17</strain>
    </source>
</reference>
<evidence type="ECO:0000313" key="5">
    <source>
        <dbReference type="EMBL" id="MCP2011392.1"/>
    </source>
</evidence>
<dbReference type="Pfam" id="PF25183">
    <property type="entry name" value="OMP_b-brl_4"/>
    <property type="match status" value="2"/>
</dbReference>
<feature type="signal peptide" evidence="2">
    <location>
        <begin position="1"/>
        <end position="27"/>
    </location>
</feature>
<accession>A0AA41H7Y9</accession>
<dbReference type="PANTHER" id="PTHR30069:SF46">
    <property type="entry name" value="OAR PROTEIN"/>
    <property type="match status" value="1"/>
</dbReference>
<keyword evidence="7" id="KW-1185">Reference proteome</keyword>
<evidence type="ECO:0000313" key="7">
    <source>
        <dbReference type="Proteomes" id="UP001162889"/>
    </source>
</evidence>